<proteinExistence type="predicted"/>
<comment type="subcellular location">
    <subcellularLocation>
        <location evidence="1">Cell membrane</location>
        <topology evidence="1">Multi-pass membrane protein</topology>
    </subcellularLocation>
</comment>
<keyword evidence="3 6" id="KW-0812">Transmembrane</keyword>
<evidence type="ECO:0000256" key="4">
    <source>
        <dbReference type="ARBA" id="ARBA00022989"/>
    </source>
</evidence>
<dbReference type="Pfam" id="PF02653">
    <property type="entry name" value="BPD_transp_2"/>
    <property type="match status" value="1"/>
</dbReference>
<sequence length="291" mass="29446">MIAYAANLATIVAIFGILAATLNFVVGFAGIFSVAHAVFFGLGAYAGAQVALHIVPDALLACVVAAVVAGGLSLCLALPALRVRGEYFVAASLGLQMMATTLFSEAKAFTGGIGGLVAIPRPTLFGVEVSVLPLALVALALILFATALLQRGAFGRTLQALRDAESAAEALGKNVAAAKTLAMLFACAGAGIAGALFALHLSFVNVESFTMDQSVLVMAMVIIGGTGTLWGPIIGAIILLSLPAGLAFVPFIPATEVGAVQQIIYGLAMTLLMIFRPAGLVGDLSKGRATA</sequence>
<dbReference type="CDD" id="cd06581">
    <property type="entry name" value="TM_PBP1_LivM_like"/>
    <property type="match status" value="1"/>
</dbReference>
<keyword evidence="2" id="KW-1003">Cell membrane</keyword>
<feature type="transmembrane region" description="Helical" evidence="6">
    <location>
        <begin position="215"/>
        <end position="242"/>
    </location>
</feature>
<reference evidence="7" key="3">
    <citation type="journal article" date="2021" name="Syst. Appl. Microbiol.">
        <title>Roseomonas hellenica sp. nov., isolated from roots of wild-growing Alkanna tinctoria.</title>
        <authorList>
            <person name="Rat A."/>
            <person name="Naranjo H.D."/>
            <person name="Lebbe L."/>
            <person name="Cnockaert M."/>
            <person name="Krigas N."/>
            <person name="Grigoriadou K."/>
            <person name="Maloupa E."/>
            <person name="Willems A."/>
        </authorList>
    </citation>
    <scope>NUCLEOTIDE SEQUENCE</scope>
    <source>
        <strain evidence="7">LMG 31161</strain>
    </source>
</reference>
<dbReference type="GO" id="GO:0005886">
    <property type="term" value="C:plasma membrane"/>
    <property type="evidence" value="ECO:0007669"/>
    <property type="project" value="UniProtKB-SubCell"/>
</dbReference>
<evidence type="ECO:0000313" key="8">
    <source>
        <dbReference type="EMBL" id="NKE19272.1"/>
    </source>
</evidence>
<evidence type="ECO:0000313" key="7">
    <source>
        <dbReference type="EMBL" id="MBR0662106.1"/>
    </source>
</evidence>
<dbReference type="RefSeq" id="WP_168043174.1">
    <property type="nucleotide sequence ID" value="NZ_JAAEDK010000080.1"/>
</dbReference>
<evidence type="ECO:0000256" key="5">
    <source>
        <dbReference type="ARBA" id="ARBA00023136"/>
    </source>
</evidence>
<dbReference type="InterPro" id="IPR043428">
    <property type="entry name" value="LivM-like"/>
</dbReference>
<dbReference type="Proteomes" id="UP001138708">
    <property type="component" value="Unassembled WGS sequence"/>
</dbReference>
<keyword evidence="9" id="KW-1185">Reference proteome</keyword>
<feature type="transmembrane region" description="Helical" evidence="6">
    <location>
        <begin position="124"/>
        <end position="149"/>
    </location>
</feature>
<keyword evidence="5 6" id="KW-0472">Membrane</keyword>
<protein>
    <submittedName>
        <fullName evidence="7">Branched-chain amino acid ABC transporter permease</fullName>
    </submittedName>
</protein>
<dbReference type="GO" id="GO:0015658">
    <property type="term" value="F:branched-chain amino acid transmembrane transporter activity"/>
    <property type="evidence" value="ECO:0007669"/>
    <property type="project" value="InterPro"/>
</dbReference>
<evidence type="ECO:0000256" key="1">
    <source>
        <dbReference type="ARBA" id="ARBA00004651"/>
    </source>
</evidence>
<evidence type="ECO:0000256" key="3">
    <source>
        <dbReference type="ARBA" id="ARBA00022692"/>
    </source>
</evidence>
<organism evidence="7 10">
    <name type="scientific">Neoroseomonas oryzicola</name>
    <dbReference type="NCBI Taxonomy" id="535904"/>
    <lineage>
        <taxon>Bacteria</taxon>
        <taxon>Pseudomonadati</taxon>
        <taxon>Pseudomonadota</taxon>
        <taxon>Alphaproteobacteria</taxon>
        <taxon>Acetobacterales</taxon>
        <taxon>Acetobacteraceae</taxon>
        <taxon>Neoroseomonas</taxon>
    </lineage>
</organism>
<dbReference type="EMBL" id="JAAEDK010000080">
    <property type="protein sequence ID" value="MBR0662106.1"/>
    <property type="molecule type" value="Genomic_DNA"/>
</dbReference>
<evidence type="ECO:0000256" key="2">
    <source>
        <dbReference type="ARBA" id="ARBA00022475"/>
    </source>
</evidence>
<dbReference type="PANTHER" id="PTHR30482">
    <property type="entry name" value="HIGH-AFFINITY BRANCHED-CHAIN AMINO ACID TRANSPORT SYSTEM PERMEASE"/>
    <property type="match status" value="1"/>
</dbReference>
<accession>A0A9X9WP46</accession>
<dbReference type="InterPro" id="IPR001851">
    <property type="entry name" value="ABC_transp_permease"/>
</dbReference>
<evidence type="ECO:0000313" key="10">
    <source>
        <dbReference type="Proteomes" id="UP001138708"/>
    </source>
</evidence>
<reference evidence="8 9" key="2">
    <citation type="submission" date="2020-02" db="EMBL/GenBank/DDBJ databases">
        <authorList>
            <person name="Sun Q."/>
            <person name="Inoue M."/>
        </authorList>
    </citation>
    <scope>NUCLEOTIDE SEQUENCE [LARGE SCALE GENOMIC DNA]</scope>
    <source>
        <strain evidence="8 9">KCTC 22478</strain>
    </source>
</reference>
<feature type="transmembrane region" description="Helical" evidence="6">
    <location>
        <begin position="181"/>
        <end position="203"/>
    </location>
</feature>
<feature type="transmembrane region" description="Helical" evidence="6">
    <location>
        <begin position="263"/>
        <end position="282"/>
    </location>
</feature>
<dbReference type="AlphaFoldDB" id="A0A9X9WP46"/>
<evidence type="ECO:0000313" key="9">
    <source>
        <dbReference type="Proteomes" id="UP000746741"/>
    </source>
</evidence>
<reference evidence="7" key="1">
    <citation type="submission" date="2020-01" db="EMBL/GenBank/DDBJ databases">
        <authorList>
            <person name="Rat A."/>
        </authorList>
    </citation>
    <scope>NUCLEOTIDE SEQUENCE</scope>
    <source>
        <strain evidence="7">LMG 31161</strain>
    </source>
</reference>
<feature type="transmembrane region" description="Helical" evidence="6">
    <location>
        <begin position="6"/>
        <end position="26"/>
    </location>
</feature>
<gene>
    <name evidence="8" type="ORF">GWK15_20125</name>
    <name evidence="7" type="ORF">GXW75_22825</name>
</gene>
<evidence type="ECO:0000256" key="6">
    <source>
        <dbReference type="SAM" id="Phobius"/>
    </source>
</evidence>
<comment type="caution">
    <text evidence="7">The sequence shown here is derived from an EMBL/GenBank/DDBJ whole genome shotgun (WGS) entry which is preliminary data.</text>
</comment>
<dbReference type="PANTHER" id="PTHR30482:SF10">
    <property type="entry name" value="HIGH-AFFINITY BRANCHED-CHAIN AMINO ACID TRANSPORT PROTEIN BRAE"/>
    <property type="match status" value="1"/>
</dbReference>
<keyword evidence="4 6" id="KW-1133">Transmembrane helix</keyword>
<dbReference type="EMBL" id="JAAVUP010000008">
    <property type="protein sequence ID" value="NKE19272.1"/>
    <property type="molecule type" value="Genomic_DNA"/>
</dbReference>
<feature type="transmembrane region" description="Helical" evidence="6">
    <location>
        <begin position="58"/>
        <end position="80"/>
    </location>
</feature>
<name>A0A9X9WP46_9PROT</name>
<dbReference type="Proteomes" id="UP000746741">
    <property type="component" value="Unassembled WGS sequence"/>
</dbReference>
<feature type="transmembrane region" description="Helical" evidence="6">
    <location>
        <begin position="33"/>
        <end position="52"/>
    </location>
</feature>